<dbReference type="GO" id="GO:0071949">
    <property type="term" value="F:FAD binding"/>
    <property type="evidence" value="ECO:0007669"/>
    <property type="project" value="InterPro"/>
</dbReference>
<dbReference type="InterPro" id="IPR016171">
    <property type="entry name" value="Vanillyl_alc_oxidase_C-sub2"/>
</dbReference>
<dbReference type="PROSITE" id="PS51387">
    <property type="entry name" value="FAD_PCMH"/>
    <property type="match status" value="1"/>
</dbReference>
<dbReference type="OrthoDB" id="9767256at2"/>
<evidence type="ECO:0000256" key="3">
    <source>
        <dbReference type="ARBA" id="ARBA00022827"/>
    </source>
</evidence>
<dbReference type="FunFam" id="1.10.45.10:FF:000001">
    <property type="entry name" value="D-lactate dehydrogenase mitochondrial"/>
    <property type="match status" value="1"/>
</dbReference>
<gene>
    <name evidence="6" type="ORF">LY60_00124</name>
</gene>
<dbReference type="SUPFAM" id="SSF55103">
    <property type="entry name" value="FAD-linked oxidases, C-terminal domain"/>
    <property type="match status" value="1"/>
</dbReference>
<evidence type="ECO:0000256" key="4">
    <source>
        <dbReference type="ARBA" id="ARBA00023002"/>
    </source>
</evidence>
<dbReference type="EMBL" id="VLKH01000001">
    <property type="protein sequence ID" value="TWH83515.1"/>
    <property type="molecule type" value="Genomic_DNA"/>
</dbReference>
<dbReference type="PANTHER" id="PTHR42934:SF2">
    <property type="entry name" value="GLYCOLATE OXIDASE SUBUNIT GLCD"/>
    <property type="match status" value="1"/>
</dbReference>
<dbReference type="GO" id="GO:0016491">
    <property type="term" value="F:oxidoreductase activity"/>
    <property type="evidence" value="ECO:0007669"/>
    <property type="project" value="UniProtKB-KW"/>
</dbReference>
<dbReference type="InterPro" id="IPR006094">
    <property type="entry name" value="Oxid_FAD_bind_N"/>
</dbReference>
<evidence type="ECO:0000313" key="6">
    <source>
        <dbReference type="EMBL" id="TWH83515.1"/>
    </source>
</evidence>
<evidence type="ECO:0000256" key="2">
    <source>
        <dbReference type="ARBA" id="ARBA00022630"/>
    </source>
</evidence>
<proteinExistence type="predicted"/>
<protein>
    <submittedName>
        <fullName evidence="6">Glycolate oxidase</fullName>
    </submittedName>
</protein>
<sequence length="461" mass="50731">MELKTVNELIGIVGEDYVITNPSQKISYMYDQVEMAMRPEANENSIVVKPKNTDEISKIMKYANEHNIVVVVRGGGTGLCGACTPVRESIILSTERLNKIIEIDEDNMVAVLEAGVTLYDLLEELENHEGVGFPVHPGDEGAQMGGMAVTNAGGARAVKHGVMRKHIQGMEVVLPSGEIMELGGKLIKNNAGYNLMQLIIGSEGTLAVVTKIILKIYPKDKYSATIIAPFESFDDASRAVLEILKSGVTPLAVEYQDKHLFVDTAKMLGTQWQAEKGNADLMIIISEKTEAALYETCSLINDICEKNNSYETLFAGKKSEQDELLLIRSQHYELIKDIIGHSFDTAVAVADVPAYLKELKSLAEEYNTITNITAHIADGNIHSDIVLVDGKMPPYAEELKEKIFKTCFKYNGTITGEHGIGKLRINDLKLQKSSTELDLMRGIKKLFDPNNILNPGTVIEV</sequence>
<dbReference type="AlphaFoldDB" id="A0A562JKX0"/>
<reference evidence="6 7" key="1">
    <citation type="submission" date="2019-07" db="EMBL/GenBank/DDBJ databases">
        <title>Genomic Encyclopedia of Type Strains, Phase I: the one thousand microbial genomes (KMG-I) project.</title>
        <authorList>
            <person name="Kyrpides N."/>
        </authorList>
    </citation>
    <scope>NUCLEOTIDE SEQUENCE [LARGE SCALE GENOMIC DNA]</scope>
    <source>
        <strain evidence="6 7">DSM 13558</strain>
    </source>
</reference>
<organism evidence="6 7">
    <name type="scientific">Sedimentibacter saalensis</name>
    <dbReference type="NCBI Taxonomy" id="130788"/>
    <lineage>
        <taxon>Bacteria</taxon>
        <taxon>Bacillati</taxon>
        <taxon>Bacillota</taxon>
        <taxon>Tissierellia</taxon>
        <taxon>Sedimentibacter</taxon>
    </lineage>
</organism>
<dbReference type="InterPro" id="IPR016166">
    <property type="entry name" value="FAD-bd_PCMH"/>
</dbReference>
<evidence type="ECO:0000259" key="5">
    <source>
        <dbReference type="PROSITE" id="PS51387"/>
    </source>
</evidence>
<name>A0A562JKX0_9FIRM</name>
<dbReference type="Proteomes" id="UP000315343">
    <property type="component" value="Unassembled WGS sequence"/>
</dbReference>
<dbReference type="Pfam" id="PF01565">
    <property type="entry name" value="FAD_binding_4"/>
    <property type="match status" value="1"/>
</dbReference>
<dbReference type="SUPFAM" id="SSF56176">
    <property type="entry name" value="FAD-binding/transporter-associated domain-like"/>
    <property type="match status" value="1"/>
</dbReference>
<keyword evidence="7" id="KW-1185">Reference proteome</keyword>
<keyword evidence="3" id="KW-0274">FAD</keyword>
<dbReference type="InterPro" id="IPR016169">
    <property type="entry name" value="FAD-bd_PCMH_sub2"/>
</dbReference>
<keyword evidence="4" id="KW-0560">Oxidoreductase</keyword>
<dbReference type="PANTHER" id="PTHR42934">
    <property type="entry name" value="GLYCOLATE OXIDASE SUBUNIT GLCD"/>
    <property type="match status" value="1"/>
</dbReference>
<dbReference type="Gene3D" id="3.30.70.2740">
    <property type="match status" value="1"/>
</dbReference>
<dbReference type="InterPro" id="IPR051914">
    <property type="entry name" value="FAD-linked_OxidoTrans_Type4"/>
</dbReference>
<dbReference type="Gene3D" id="3.30.465.10">
    <property type="match status" value="1"/>
</dbReference>
<dbReference type="InterPro" id="IPR004113">
    <property type="entry name" value="FAD-bd_oxidored_4_C"/>
</dbReference>
<accession>A0A562JKX0</accession>
<keyword evidence="2" id="KW-0285">Flavoprotein</keyword>
<dbReference type="InterPro" id="IPR036318">
    <property type="entry name" value="FAD-bd_PCMH-like_sf"/>
</dbReference>
<dbReference type="RefSeq" id="WP_145078550.1">
    <property type="nucleotide sequence ID" value="NZ_DAMBUX010000007.1"/>
</dbReference>
<dbReference type="Gene3D" id="1.10.45.10">
    <property type="entry name" value="Vanillyl-alcohol Oxidase, Chain A, domain 4"/>
    <property type="match status" value="1"/>
</dbReference>
<evidence type="ECO:0000256" key="1">
    <source>
        <dbReference type="ARBA" id="ARBA00001974"/>
    </source>
</evidence>
<comment type="cofactor">
    <cofactor evidence="1">
        <name>FAD</name>
        <dbReference type="ChEBI" id="CHEBI:57692"/>
    </cofactor>
</comment>
<feature type="domain" description="FAD-binding PCMH-type" evidence="5">
    <location>
        <begin position="40"/>
        <end position="219"/>
    </location>
</feature>
<dbReference type="Pfam" id="PF02913">
    <property type="entry name" value="FAD-oxidase_C"/>
    <property type="match status" value="1"/>
</dbReference>
<comment type="caution">
    <text evidence="6">The sequence shown here is derived from an EMBL/GenBank/DDBJ whole genome shotgun (WGS) entry which is preliminary data.</text>
</comment>
<dbReference type="InterPro" id="IPR016164">
    <property type="entry name" value="FAD-linked_Oxase-like_C"/>
</dbReference>
<evidence type="ECO:0000313" key="7">
    <source>
        <dbReference type="Proteomes" id="UP000315343"/>
    </source>
</evidence>